<dbReference type="PANTHER" id="PTHR11875">
    <property type="entry name" value="TESTIS-SPECIFIC Y-ENCODED PROTEIN"/>
    <property type="match status" value="1"/>
</dbReference>
<reference evidence="5" key="3">
    <citation type="submission" date="2015-06" db="UniProtKB">
        <authorList>
            <consortium name="EnsemblMetazoa"/>
        </authorList>
    </citation>
    <scope>IDENTIFICATION</scope>
</reference>
<evidence type="ECO:0000256" key="3">
    <source>
        <dbReference type="SAM" id="MobiDB-lite"/>
    </source>
</evidence>
<dbReference type="EMBL" id="KB306825">
    <property type="protein sequence ID" value="ELT99437.1"/>
    <property type="molecule type" value="Genomic_DNA"/>
</dbReference>
<dbReference type="GO" id="GO:0006334">
    <property type="term" value="P:nucleosome assembly"/>
    <property type="evidence" value="ECO:0007669"/>
    <property type="project" value="InterPro"/>
</dbReference>
<feature type="compositionally biased region" description="Acidic residues" evidence="3">
    <location>
        <begin position="231"/>
        <end position="241"/>
    </location>
</feature>
<feature type="region of interest" description="Disordered" evidence="3">
    <location>
        <begin position="145"/>
        <end position="179"/>
    </location>
</feature>
<dbReference type="InterPro" id="IPR037231">
    <property type="entry name" value="NAP-like_sf"/>
</dbReference>
<evidence type="ECO:0000313" key="4">
    <source>
        <dbReference type="EMBL" id="ELT99437.1"/>
    </source>
</evidence>
<dbReference type="EMBL" id="AMQN01010022">
    <property type="status" value="NOT_ANNOTATED_CDS"/>
    <property type="molecule type" value="Genomic_DNA"/>
</dbReference>
<reference evidence="4 6" key="2">
    <citation type="journal article" date="2013" name="Nature">
        <title>Insights into bilaterian evolution from three spiralian genomes.</title>
        <authorList>
            <person name="Simakov O."/>
            <person name="Marletaz F."/>
            <person name="Cho S.J."/>
            <person name="Edsinger-Gonzales E."/>
            <person name="Havlak P."/>
            <person name="Hellsten U."/>
            <person name="Kuo D.H."/>
            <person name="Larsson T."/>
            <person name="Lv J."/>
            <person name="Arendt D."/>
            <person name="Savage R."/>
            <person name="Osoegawa K."/>
            <person name="de Jong P."/>
            <person name="Grimwood J."/>
            <person name="Chapman J.A."/>
            <person name="Shapiro H."/>
            <person name="Aerts A."/>
            <person name="Otillar R.P."/>
            <person name="Terry A.Y."/>
            <person name="Boore J.L."/>
            <person name="Grigoriev I.V."/>
            <person name="Lindberg D.R."/>
            <person name="Seaver E.C."/>
            <person name="Weisblat D.A."/>
            <person name="Putnam N.H."/>
            <person name="Rokhsar D.S."/>
        </authorList>
    </citation>
    <scope>NUCLEOTIDE SEQUENCE</scope>
    <source>
        <strain evidence="4 6">I ESC-2004</strain>
    </source>
</reference>
<evidence type="ECO:0000256" key="1">
    <source>
        <dbReference type="ARBA" id="ARBA00009947"/>
    </source>
</evidence>
<dbReference type="GO" id="GO:0005634">
    <property type="term" value="C:nucleus"/>
    <property type="evidence" value="ECO:0007669"/>
    <property type="project" value="InterPro"/>
</dbReference>
<feature type="compositionally biased region" description="Acidic residues" evidence="3">
    <location>
        <begin position="248"/>
        <end position="274"/>
    </location>
</feature>
<keyword evidence="6" id="KW-1185">Reference proteome</keyword>
<protein>
    <submittedName>
        <fullName evidence="4 5">Uncharacterized protein</fullName>
    </submittedName>
</protein>
<dbReference type="OMA" id="TFFTWFN"/>
<sequence>MSAENPQKRQKLSESSDLDDSKLDAETQKALEAIDGCQSEIDTLNEKASEEILLVEQKYNKLRKPLYGKRNKLISTIPNFWVTAFSNHPQISVHLTEDDDDCLQSLTEVEVEEFEDIKSGYRIKLHFAENEFFKNKVLSKEFHLSTTGSDGSWDPVSESTEIQWKKGKKPASPKGKGKRKHDMLASFFQWFADNTNPSMDELAEVIKDDMWPSPLQYFLSSDIDAENGMNSDDDDDEDDNDITPLSDGEGDGDDEDDDDDDEEGRAEEDDDEED</sequence>
<organism evidence="4">
    <name type="scientific">Capitella teleta</name>
    <name type="common">Polychaete worm</name>
    <dbReference type="NCBI Taxonomy" id="283909"/>
    <lineage>
        <taxon>Eukaryota</taxon>
        <taxon>Metazoa</taxon>
        <taxon>Spiralia</taxon>
        <taxon>Lophotrochozoa</taxon>
        <taxon>Annelida</taxon>
        <taxon>Polychaeta</taxon>
        <taxon>Sedentaria</taxon>
        <taxon>Scolecida</taxon>
        <taxon>Capitellidae</taxon>
        <taxon>Capitella</taxon>
    </lineage>
</organism>
<dbReference type="HOGENOM" id="CLU_051687_4_0_1"/>
<dbReference type="Gene3D" id="3.30.1120.90">
    <property type="entry name" value="Nucleosome assembly protein"/>
    <property type="match status" value="1"/>
</dbReference>
<proteinExistence type="inferred from homology"/>
<feature type="compositionally biased region" description="Basic residues" evidence="3">
    <location>
        <begin position="165"/>
        <end position="179"/>
    </location>
</feature>
<evidence type="ECO:0000256" key="2">
    <source>
        <dbReference type="RuleBase" id="RU003876"/>
    </source>
</evidence>
<accession>R7U0Q1</accession>
<gene>
    <name evidence="4" type="ORF">CAPTEDRAFT_157590</name>
</gene>
<evidence type="ECO:0000313" key="5">
    <source>
        <dbReference type="EnsemblMetazoa" id="CapteP157590"/>
    </source>
</evidence>
<comment type="similarity">
    <text evidence="1 2">Belongs to the nucleosome assembly protein (NAP) family.</text>
</comment>
<feature type="compositionally biased region" description="Basic and acidic residues" evidence="3">
    <location>
        <begin position="11"/>
        <end position="24"/>
    </location>
</feature>
<dbReference type="Proteomes" id="UP000014760">
    <property type="component" value="Unassembled WGS sequence"/>
</dbReference>
<dbReference type="EMBL" id="AMQN01010021">
    <property type="status" value="NOT_ANNOTATED_CDS"/>
    <property type="molecule type" value="Genomic_DNA"/>
</dbReference>
<dbReference type="OrthoDB" id="19419at2759"/>
<name>R7U0Q1_CAPTE</name>
<dbReference type="InterPro" id="IPR002164">
    <property type="entry name" value="NAP_family"/>
</dbReference>
<dbReference type="AlphaFoldDB" id="R7U0Q1"/>
<dbReference type="STRING" id="283909.R7U0Q1"/>
<dbReference type="FunFam" id="3.30.1120.90:FF:000002">
    <property type="entry name" value="Testis-specific Y-encoded-like protein 2"/>
    <property type="match status" value="1"/>
</dbReference>
<dbReference type="Pfam" id="PF00956">
    <property type="entry name" value="NAP"/>
    <property type="match status" value="1"/>
</dbReference>
<dbReference type="SUPFAM" id="SSF143113">
    <property type="entry name" value="NAP-like"/>
    <property type="match status" value="1"/>
</dbReference>
<dbReference type="EnsemblMetazoa" id="CapteT157590">
    <property type="protein sequence ID" value="CapteP157590"/>
    <property type="gene ID" value="CapteG157590"/>
</dbReference>
<feature type="region of interest" description="Disordered" evidence="3">
    <location>
        <begin position="1"/>
        <end position="24"/>
    </location>
</feature>
<evidence type="ECO:0000313" key="6">
    <source>
        <dbReference type="Proteomes" id="UP000014760"/>
    </source>
</evidence>
<reference evidence="6" key="1">
    <citation type="submission" date="2012-12" db="EMBL/GenBank/DDBJ databases">
        <authorList>
            <person name="Hellsten U."/>
            <person name="Grimwood J."/>
            <person name="Chapman J.A."/>
            <person name="Shapiro H."/>
            <person name="Aerts A."/>
            <person name="Otillar R.P."/>
            <person name="Terry A.Y."/>
            <person name="Boore J.L."/>
            <person name="Simakov O."/>
            <person name="Marletaz F."/>
            <person name="Cho S.-J."/>
            <person name="Edsinger-Gonzales E."/>
            <person name="Havlak P."/>
            <person name="Kuo D.-H."/>
            <person name="Larsson T."/>
            <person name="Lv J."/>
            <person name="Arendt D."/>
            <person name="Savage R."/>
            <person name="Osoegawa K."/>
            <person name="de Jong P."/>
            <person name="Lindberg D.R."/>
            <person name="Seaver E.C."/>
            <person name="Weisblat D.A."/>
            <person name="Putnam N.H."/>
            <person name="Grigoriev I.V."/>
            <person name="Rokhsar D.S."/>
        </authorList>
    </citation>
    <scope>NUCLEOTIDE SEQUENCE</scope>
    <source>
        <strain evidence="6">I ESC-2004</strain>
    </source>
</reference>
<feature type="region of interest" description="Disordered" evidence="3">
    <location>
        <begin position="217"/>
        <end position="274"/>
    </location>
</feature>
<dbReference type="Gene3D" id="1.20.5.1500">
    <property type="match status" value="1"/>
</dbReference>